<comment type="caution">
    <text evidence="1">The sequence shown here is derived from an EMBL/GenBank/DDBJ whole genome shotgun (WGS) entry which is preliminary data.</text>
</comment>
<sequence>MTAPAATDFDDWLLATHAEAGPFTMLFVLVRITETTVEPLRSAYLHVVGDETRWPEMRALFAGAGVAWSGAVFFRAGREGLVEDGTARARLAALMRKLHEDRSLIRDGEFFNADGLRLRLDEVTPH</sequence>
<evidence type="ECO:0000313" key="1">
    <source>
        <dbReference type="EMBL" id="TCZ55567.1"/>
    </source>
</evidence>
<dbReference type="Proteomes" id="UP000295023">
    <property type="component" value="Unassembled WGS sequence"/>
</dbReference>
<dbReference type="RefSeq" id="WP_132294339.1">
    <property type="nucleotide sequence ID" value="NZ_SKBM01000026.1"/>
</dbReference>
<evidence type="ECO:0000313" key="2">
    <source>
        <dbReference type="Proteomes" id="UP000295023"/>
    </source>
</evidence>
<protein>
    <submittedName>
        <fullName evidence="1">Uncharacterized protein</fullName>
    </submittedName>
</protein>
<gene>
    <name evidence="1" type="ORF">EXY23_21175</name>
</gene>
<reference evidence="1 2" key="1">
    <citation type="submission" date="2019-03" db="EMBL/GenBank/DDBJ databases">
        <title>Paracraurococcus aquatilis NE82 genome sequence.</title>
        <authorList>
            <person name="Zhao Y."/>
            <person name="Du Z."/>
        </authorList>
    </citation>
    <scope>NUCLEOTIDE SEQUENCE [LARGE SCALE GENOMIC DNA]</scope>
    <source>
        <strain evidence="1 2">NE82</strain>
    </source>
</reference>
<dbReference type="EMBL" id="SKBM01000026">
    <property type="protein sequence ID" value="TCZ55567.1"/>
    <property type="molecule type" value="Genomic_DNA"/>
</dbReference>
<dbReference type="OrthoDB" id="7771889at2"/>
<organism evidence="1 2">
    <name type="scientific">Roseicella aquatilis</name>
    <dbReference type="NCBI Taxonomy" id="2527868"/>
    <lineage>
        <taxon>Bacteria</taxon>
        <taxon>Pseudomonadati</taxon>
        <taxon>Pseudomonadota</taxon>
        <taxon>Alphaproteobacteria</taxon>
        <taxon>Acetobacterales</taxon>
        <taxon>Roseomonadaceae</taxon>
        <taxon>Roseicella</taxon>
    </lineage>
</organism>
<name>A0A4R4D6F4_9PROT</name>
<accession>A0A4R4D6F4</accession>
<keyword evidence="2" id="KW-1185">Reference proteome</keyword>
<proteinExistence type="predicted"/>
<dbReference type="AlphaFoldDB" id="A0A4R4D6F4"/>